<proteinExistence type="predicted"/>
<keyword evidence="1" id="KW-0472">Membrane</keyword>
<sequence>MDIVGSMMDIKMKFKLLRHRCAAAFEWVGILPVTFITLAMLLLPTVMPRAILRVSFHQKAVAPDVSRRSTASSVLEAVRWYFEAGWLWKEDTAELSRRGLVSELLHCFTLIRQPSTDGKARLTCELPPSVCLHSAAGCDILYFAESHCSCADDIVAGIMEEARTETIYADKDWKVIKDPKMTANSMHYTAWSSHRELRTAAELHQRHVPLLRKLLREGIAAVLTAHPDLRSESEVAVFMHFPPNIFRLHVHFVPTNRTMWAPREEVIQLIPLLESLQEASPSPVLYPPSMVCKQLQKLSVNTQVHCVISLCESSHYEDEASYVLAPPFELQVMGLSHCFPSKVGRSLQPADLKKNASLPTSAGRAETRRSSCTLGMVKRTSCIMCSDGVCFHGLHQDKVAPQHCPPKRGFGILS</sequence>
<reference evidence="2 3" key="1">
    <citation type="submission" date="2024-02" db="EMBL/GenBank/DDBJ databases">
        <authorList>
            <person name="Chen Y."/>
            <person name="Shah S."/>
            <person name="Dougan E. K."/>
            <person name="Thang M."/>
            <person name="Chan C."/>
        </authorList>
    </citation>
    <scope>NUCLEOTIDE SEQUENCE [LARGE SCALE GENOMIC DNA]</scope>
</reference>
<dbReference type="Pfam" id="PF11969">
    <property type="entry name" value="DcpS_C"/>
    <property type="match status" value="1"/>
</dbReference>
<evidence type="ECO:0008006" key="4">
    <source>
        <dbReference type="Google" id="ProtNLM"/>
    </source>
</evidence>
<keyword evidence="3" id="KW-1185">Reference proteome</keyword>
<dbReference type="InterPro" id="IPR036265">
    <property type="entry name" value="HIT-like_sf"/>
</dbReference>
<feature type="transmembrane region" description="Helical" evidence="1">
    <location>
        <begin position="21"/>
        <end position="43"/>
    </location>
</feature>
<organism evidence="2 3">
    <name type="scientific">Durusdinium trenchii</name>
    <dbReference type="NCBI Taxonomy" id="1381693"/>
    <lineage>
        <taxon>Eukaryota</taxon>
        <taxon>Sar</taxon>
        <taxon>Alveolata</taxon>
        <taxon>Dinophyceae</taxon>
        <taxon>Suessiales</taxon>
        <taxon>Symbiodiniaceae</taxon>
        <taxon>Durusdinium</taxon>
    </lineage>
</organism>
<evidence type="ECO:0000313" key="2">
    <source>
        <dbReference type="EMBL" id="CAK9071981.1"/>
    </source>
</evidence>
<keyword evidence="1" id="KW-1133">Transmembrane helix</keyword>
<dbReference type="EMBL" id="CAXAMN010022695">
    <property type="protein sequence ID" value="CAK9071981.1"/>
    <property type="molecule type" value="Genomic_DNA"/>
</dbReference>
<protein>
    <recommendedName>
        <fullName evidence="4">Scavenger mRNA-decapping enzyme DcpS</fullName>
    </recommendedName>
</protein>
<dbReference type="Proteomes" id="UP001642484">
    <property type="component" value="Unassembled WGS sequence"/>
</dbReference>
<keyword evidence="1" id="KW-0812">Transmembrane</keyword>
<comment type="caution">
    <text evidence="2">The sequence shown here is derived from an EMBL/GenBank/DDBJ whole genome shotgun (WGS) entry which is preliminary data.</text>
</comment>
<name>A0ABP0P7F6_9DINO</name>
<evidence type="ECO:0000313" key="3">
    <source>
        <dbReference type="Proteomes" id="UP001642484"/>
    </source>
</evidence>
<evidence type="ECO:0000256" key="1">
    <source>
        <dbReference type="SAM" id="Phobius"/>
    </source>
</evidence>
<dbReference type="Gene3D" id="3.30.428.10">
    <property type="entry name" value="HIT-like"/>
    <property type="match status" value="1"/>
</dbReference>
<gene>
    <name evidence="2" type="ORF">CCMP2556_LOCUS35405</name>
</gene>
<accession>A0ABP0P7F6</accession>
<dbReference type="SUPFAM" id="SSF54197">
    <property type="entry name" value="HIT-like"/>
    <property type="match status" value="1"/>
</dbReference>